<evidence type="ECO:0000313" key="2">
    <source>
        <dbReference type="Proteomes" id="UP000327294"/>
    </source>
</evidence>
<proteinExistence type="predicted"/>
<dbReference type="Pfam" id="PF06245">
    <property type="entry name" value="DUF1015"/>
    <property type="match status" value="1"/>
</dbReference>
<dbReference type="EMBL" id="CP045096">
    <property type="protein sequence ID" value="QFQ96280.1"/>
    <property type="molecule type" value="Genomic_DNA"/>
</dbReference>
<gene>
    <name evidence="1" type="ORF">F9278_08785</name>
</gene>
<keyword evidence="2" id="KW-1185">Reference proteome</keyword>
<reference evidence="1 2" key="1">
    <citation type="submission" date="2019-10" db="EMBL/GenBank/DDBJ databases">
        <title>Streptomyces sp. strain GY16 isolated from leaves of Broussonetia papyrifera.</title>
        <authorList>
            <person name="Mo P."/>
        </authorList>
    </citation>
    <scope>NUCLEOTIDE SEQUENCE [LARGE SCALE GENOMIC DNA]</scope>
    <source>
        <strain evidence="1 2">GY16</strain>
    </source>
</reference>
<dbReference type="PANTHER" id="PTHR36454">
    <property type="entry name" value="LMO2823 PROTEIN"/>
    <property type="match status" value="1"/>
</dbReference>
<organism evidence="1 2">
    <name type="scientific">Streptomyces phaeolivaceus</name>
    <dbReference type="NCBI Taxonomy" id="2653200"/>
    <lineage>
        <taxon>Bacteria</taxon>
        <taxon>Bacillati</taxon>
        <taxon>Actinomycetota</taxon>
        <taxon>Actinomycetes</taxon>
        <taxon>Kitasatosporales</taxon>
        <taxon>Streptomycetaceae</taxon>
        <taxon>Streptomyces</taxon>
    </lineage>
</organism>
<accession>A0A5P8JZZ1</accession>
<dbReference type="PANTHER" id="PTHR36454:SF1">
    <property type="entry name" value="DUF1015 DOMAIN-CONTAINING PROTEIN"/>
    <property type="match status" value="1"/>
</dbReference>
<name>A0A5P8JZZ1_9ACTN</name>
<evidence type="ECO:0000313" key="1">
    <source>
        <dbReference type="EMBL" id="QFQ96280.1"/>
    </source>
</evidence>
<protein>
    <submittedName>
        <fullName evidence="1">DUF1015 domain-containing protein</fullName>
    </submittedName>
</protein>
<dbReference type="RefSeq" id="WP_152167791.1">
    <property type="nucleotide sequence ID" value="NZ_CP045096.1"/>
</dbReference>
<dbReference type="KEGG" id="sphv:F9278_08785"/>
<dbReference type="AlphaFoldDB" id="A0A5P8JZZ1"/>
<dbReference type="PIRSF" id="PIRSF033563">
    <property type="entry name" value="UCP033563"/>
    <property type="match status" value="1"/>
</dbReference>
<dbReference type="InterPro" id="IPR008323">
    <property type="entry name" value="UCP033563"/>
</dbReference>
<dbReference type="Proteomes" id="UP000327294">
    <property type="component" value="Chromosome"/>
</dbReference>
<sequence>MNYAGPAEEIPARSGLELTPFRGLRYDPDRVGSLAAVTSPPYDVVVRPDGLLHLESADPHNIVRLILPQAGTPAARDELAADTLRRWLADGVLAPDAEPGLYVYEQADDTIVQRGLIGALRLSDPSAGVVLPHEDVIPHVIADRAALMRATSTNMEPLLLTYRGNGATAGATAVVERTTRRAPLFRTTTEDGFRHRLWAVTDPADLTEIQSDLAQHQALIADGHHRWATYLRLRTEHPSPSPWDYGLVLLVDTARYPLRVRAIHRLLHRLPVREALAALDGRFRVRALDVPLTEALAALADAAAAGNAFLLAGDGAFHLVDRPDPDLLARTIPADRPAAWRTLDATVLHAALLDHVWHIPEDSPAHIAYIHDTAATVEKAERDGGTAVLMHPVREEVVRDLARQGVTMPRKSTSFGPKPASGLVLRALEL</sequence>